<proteinExistence type="inferred from homology"/>
<reference evidence="9" key="1">
    <citation type="submission" date="2022-04" db="EMBL/GenBank/DDBJ databases">
        <title>Carnegiea gigantea Genome sequencing and assembly v2.</title>
        <authorList>
            <person name="Copetti D."/>
            <person name="Sanderson M.J."/>
            <person name="Burquez A."/>
            <person name="Wojciechowski M.F."/>
        </authorList>
    </citation>
    <scope>NUCLEOTIDE SEQUENCE</scope>
    <source>
        <strain evidence="9">SGP5-SGP5p</strain>
        <tissue evidence="9">Aerial part</tissue>
    </source>
</reference>
<dbReference type="Gene3D" id="2.160.20.10">
    <property type="entry name" value="Single-stranded right-handed beta-helix, Pectin lyase-like"/>
    <property type="match status" value="1"/>
</dbReference>
<dbReference type="OrthoDB" id="187139at2759"/>
<dbReference type="GO" id="GO:0005975">
    <property type="term" value="P:carbohydrate metabolic process"/>
    <property type="evidence" value="ECO:0007669"/>
    <property type="project" value="InterPro"/>
</dbReference>
<dbReference type="Pfam" id="PF00295">
    <property type="entry name" value="Glyco_hydro_28"/>
    <property type="match status" value="1"/>
</dbReference>
<dbReference type="InterPro" id="IPR011050">
    <property type="entry name" value="Pectin_lyase_fold/virulence"/>
</dbReference>
<dbReference type="GO" id="GO:0071555">
    <property type="term" value="P:cell wall organization"/>
    <property type="evidence" value="ECO:0007669"/>
    <property type="project" value="UniProtKB-KW"/>
</dbReference>
<dbReference type="PANTHER" id="PTHR31375">
    <property type="match status" value="1"/>
</dbReference>
<dbReference type="AlphaFoldDB" id="A0A9Q1H083"/>
<keyword evidence="7" id="KW-0961">Cell wall biogenesis/degradation</keyword>
<dbReference type="Proteomes" id="UP001153076">
    <property type="component" value="Unassembled WGS sequence"/>
</dbReference>
<evidence type="ECO:0000256" key="3">
    <source>
        <dbReference type="ARBA" id="ARBA00022512"/>
    </source>
</evidence>
<keyword evidence="4" id="KW-0964">Secreted</keyword>
<gene>
    <name evidence="9" type="ORF">Cgig2_014216</name>
</gene>
<keyword evidence="10" id="KW-1185">Reference proteome</keyword>
<comment type="caution">
    <text evidence="9">The sequence shown here is derived from an EMBL/GenBank/DDBJ whole genome shotgun (WGS) entry which is preliminary data.</text>
</comment>
<dbReference type="SUPFAM" id="SSF51126">
    <property type="entry name" value="Pectin lyase-like"/>
    <property type="match status" value="1"/>
</dbReference>
<dbReference type="InterPro" id="IPR012334">
    <property type="entry name" value="Pectin_lyas_fold"/>
</dbReference>
<evidence type="ECO:0000256" key="8">
    <source>
        <dbReference type="RuleBase" id="RU361169"/>
    </source>
</evidence>
<evidence type="ECO:0000256" key="4">
    <source>
        <dbReference type="ARBA" id="ARBA00022525"/>
    </source>
</evidence>
<evidence type="ECO:0000313" key="9">
    <source>
        <dbReference type="EMBL" id="KAJ8428325.1"/>
    </source>
</evidence>
<name>A0A9Q1H083_9CARY</name>
<evidence type="ECO:0000256" key="6">
    <source>
        <dbReference type="ARBA" id="ARBA00023295"/>
    </source>
</evidence>
<comment type="subcellular location">
    <subcellularLocation>
        <location evidence="1">Secreted</location>
        <location evidence="1">Cell wall</location>
    </subcellularLocation>
</comment>
<evidence type="ECO:0000313" key="10">
    <source>
        <dbReference type="Proteomes" id="UP001153076"/>
    </source>
</evidence>
<evidence type="ECO:0000256" key="1">
    <source>
        <dbReference type="ARBA" id="ARBA00004191"/>
    </source>
</evidence>
<evidence type="ECO:0000256" key="5">
    <source>
        <dbReference type="ARBA" id="ARBA00022801"/>
    </source>
</evidence>
<keyword evidence="6 8" id="KW-0326">Glycosidase</keyword>
<protein>
    <submittedName>
        <fullName evidence="9">Uncharacterized protein</fullName>
    </submittedName>
</protein>
<dbReference type="GO" id="GO:0004650">
    <property type="term" value="F:polygalacturonase activity"/>
    <property type="evidence" value="ECO:0007669"/>
    <property type="project" value="InterPro"/>
</dbReference>
<sequence>MLHAALELALALEGSAIRNCTLTKTANGVRVKDHREQPVVGIMNNVSNPIIINQNYCSSNLCKSSLQTRSQKCKEYLHRNIIICLTINLTSDSLTQFLDFFNCLHFFLGSKVPSRVRISDVLFQDIQGTSTAEMAMQLTCSQSMLRRNVKLRDIGLKYIGMNKNAKNAIS</sequence>
<evidence type="ECO:0000256" key="7">
    <source>
        <dbReference type="ARBA" id="ARBA00023316"/>
    </source>
</evidence>
<dbReference type="InterPro" id="IPR000743">
    <property type="entry name" value="Glyco_hydro_28"/>
</dbReference>
<evidence type="ECO:0000256" key="2">
    <source>
        <dbReference type="ARBA" id="ARBA00008834"/>
    </source>
</evidence>
<keyword evidence="5 8" id="KW-0378">Hydrolase</keyword>
<accession>A0A9Q1H083</accession>
<comment type="similarity">
    <text evidence="2 8">Belongs to the glycosyl hydrolase 28 family.</text>
</comment>
<organism evidence="9 10">
    <name type="scientific">Carnegiea gigantea</name>
    <dbReference type="NCBI Taxonomy" id="171969"/>
    <lineage>
        <taxon>Eukaryota</taxon>
        <taxon>Viridiplantae</taxon>
        <taxon>Streptophyta</taxon>
        <taxon>Embryophyta</taxon>
        <taxon>Tracheophyta</taxon>
        <taxon>Spermatophyta</taxon>
        <taxon>Magnoliopsida</taxon>
        <taxon>eudicotyledons</taxon>
        <taxon>Gunneridae</taxon>
        <taxon>Pentapetalae</taxon>
        <taxon>Caryophyllales</taxon>
        <taxon>Cactineae</taxon>
        <taxon>Cactaceae</taxon>
        <taxon>Cactoideae</taxon>
        <taxon>Echinocereeae</taxon>
        <taxon>Carnegiea</taxon>
    </lineage>
</organism>
<dbReference type="EMBL" id="JAKOGI010001023">
    <property type="protein sequence ID" value="KAJ8428325.1"/>
    <property type="molecule type" value="Genomic_DNA"/>
</dbReference>
<keyword evidence="3" id="KW-0134">Cell wall</keyword>